<dbReference type="GO" id="GO:0048367">
    <property type="term" value="P:shoot system development"/>
    <property type="evidence" value="ECO:0007669"/>
    <property type="project" value="InterPro"/>
</dbReference>
<dbReference type="Pfam" id="PF03087">
    <property type="entry name" value="BPS1"/>
    <property type="match status" value="1"/>
</dbReference>
<evidence type="ECO:0000313" key="1">
    <source>
        <dbReference type="EMBL" id="GAA0160231.1"/>
    </source>
</evidence>
<name>A0AAV3QAL8_LITER</name>
<gene>
    <name evidence="1" type="ORF">LIER_39003</name>
</gene>
<dbReference type="Proteomes" id="UP001454036">
    <property type="component" value="Unassembled WGS sequence"/>
</dbReference>
<dbReference type="InterPro" id="IPR004320">
    <property type="entry name" value="BPS1_pln"/>
</dbReference>
<dbReference type="EMBL" id="BAABME010020370">
    <property type="protein sequence ID" value="GAA0160231.1"/>
    <property type="molecule type" value="Genomic_DNA"/>
</dbReference>
<proteinExistence type="predicted"/>
<evidence type="ECO:0000313" key="2">
    <source>
        <dbReference type="Proteomes" id="UP001454036"/>
    </source>
</evidence>
<comment type="caution">
    <text evidence="1">The sequence shown here is derived from an EMBL/GenBank/DDBJ whole genome shotgun (WGS) entry which is preliminary data.</text>
</comment>
<dbReference type="PANTHER" id="PTHR33070">
    <property type="entry name" value="OS06G0725500 PROTEIN"/>
    <property type="match status" value="1"/>
</dbReference>
<reference evidence="1 2" key="1">
    <citation type="submission" date="2024-01" db="EMBL/GenBank/DDBJ databases">
        <title>The complete chloroplast genome sequence of Lithospermum erythrorhizon: insights into the phylogenetic relationship among Boraginaceae species and the maternal lineages of purple gromwells.</title>
        <authorList>
            <person name="Okada T."/>
            <person name="Watanabe K."/>
        </authorList>
    </citation>
    <scope>NUCLEOTIDE SEQUENCE [LARGE SCALE GENOMIC DNA]</scope>
</reference>
<dbReference type="GO" id="GO:0048364">
    <property type="term" value="P:root development"/>
    <property type="evidence" value="ECO:0007669"/>
    <property type="project" value="InterPro"/>
</dbReference>
<organism evidence="1 2">
    <name type="scientific">Lithospermum erythrorhizon</name>
    <name type="common">Purple gromwell</name>
    <name type="synonym">Lithospermum officinale var. erythrorhizon</name>
    <dbReference type="NCBI Taxonomy" id="34254"/>
    <lineage>
        <taxon>Eukaryota</taxon>
        <taxon>Viridiplantae</taxon>
        <taxon>Streptophyta</taxon>
        <taxon>Embryophyta</taxon>
        <taxon>Tracheophyta</taxon>
        <taxon>Spermatophyta</taxon>
        <taxon>Magnoliopsida</taxon>
        <taxon>eudicotyledons</taxon>
        <taxon>Gunneridae</taxon>
        <taxon>Pentapetalae</taxon>
        <taxon>asterids</taxon>
        <taxon>lamiids</taxon>
        <taxon>Boraginales</taxon>
        <taxon>Boraginaceae</taxon>
        <taxon>Boraginoideae</taxon>
        <taxon>Lithospermeae</taxon>
        <taxon>Lithospermum</taxon>
    </lineage>
</organism>
<keyword evidence="2" id="KW-1185">Reference proteome</keyword>
<dbReference type="PANTHER" id="PTHR33070:SF115">
    <property type="entry name" value="T23E18.15"/>
    <property type="match status" value="1"/>
</dbReference>
<sequence>MVHLKPPANRTRKISLPSPSHPLLGCVEQNLQKLKSSKGALSISVCQQLNGLKTLCESLNDALHLPLGQLEFSKQCRSKWQEHVLDCSIELLDMCGEISECFSKFKEGVKELESSVRRRRSSEKSGHDDDHEVEAYMKSKKKLNKMVSKCLKDLKRGEKHYCSRVYKDVSSDHSGLNGSLMVNLLKGIQQISFTILGSCLSFIFPSKVASKSKLSGWSLVSKFLQERKVVSFEGNNEEVEVNQILRIDSSLVQIIQKNFNPLHLENMLRNMKTLEFDIEEIEKELDVVFRLLLKTRVSLLNIFNV</sequence>
<protein>
    <submittedName>
        <fullName evidence="1">Uncharacterized protein</fullName>
    </submittedName>
</protein>
<accession>A0AAV3QAL8</accession>
<dbReference type="AlphaFoldDB" id="A0AAV3QAL8"/>